<name>A0A640W9R6_9GAMM</name>
<dbReference type="Pfam" id="PF01569">
    <property type="entry name" value="PAP2"/>
    <property type="match status" value="1"/>
</dbReference>
<dbReference type="Proteomes" id="UP000466024">
    <property type="component" value="Unassembled WGS sequence"/>
</dbReference>
<evidence type="ECO:0000259" key="5">
    <source>
        <dbReference type="SMART" id="SM00014"/>
    </source>
</evidence>
<protein>
    <recommendedName>
        <fullName evidence="1">undecaprenyl-diphosphate phosphatase</fullName>
        <ecNumber evidence="1">3.6.1.27</ecNumber>
    </recommendedName>
    <alternativeName>
        <fullName evidence="2">Undecaprenyl pyrophosphate phosphatase</fullName>
    </alternativeName>
</protein>
<dbReference type="EMBL" id="VTPX01000017">
    <property type="protein sequence ID" value="KAA0015770.1"/>
    <property type="molecule type" value="Genomic_DNA"/>
</dbReference>
<dbReference type="InterPro" id="IPR036938">
    <property type="entry name" value="PAP2/HPO_sf"/>
</dbReference>
<feature type="transmembrane region" description="Helical" evidence="4">
    <location>
        <begin position="150"/>
        <end position="167"/>
    </location>
</feature>
<evidence type="ECO:0000313" key="7">
    <source>
        <dbReference type="Proteomes" id="UP000466024"/>
    </source>
</evidence>
<dbReference type="InterPro" id="IPR000326">
    <property type="entry name" value="PAP2/HPO"/>
</dbReference>
<keyword evidence="4" id="KW-1133">Transmembrane helix</keyword>
<dbReference type="PANTHER" id="PTHR14969:SF58">
    <property type="entry name" value="UNDECAPRENYL-DIPHOSPHATASE BCRC"/>
    <property type="match status" value="1"/>
</dbReference>
<feature type="domain" description="Phosphatidic acid phosphatase type 2/haloperoxidase" evidence="5">
    <location>
        <begin position="56"/>
        <end position="165"/>
    </location>
</feature>
<feature type="transmembrane region" description="Helical" evidence="4">
    <location>
        <begin position="55"/>
        <end position="79"/>
    </location>
</feature>
<proteinExistence type="predicted"/>
<evidence type="ECO:0000256" key="3">
    <source>
        <dbReference type="ARBA" id="ARBA00047594"/>
    </source>
</evidence>
<comment type="catalytic activity">
    <reaction evidence="3">
        <text>di-trans,octa-cis-undecaprenyl diphosphate + H2O = di-trans,octa-cis-undecaprenyl phosphate + phosphate + H(+)</text>
        <dbReference type="Rhea" id="RHEA:28094"/>
        <dbReference type="ChEBI" id="CHEBI:15377"/>
        <dbReference type="ChEBI" id="CHEBI:15378"/>
        <dbReference type="ChEBI" id="CHEBI:43474"/>
        <dbReference type="ChEBI" id="CHEBI:58405"/>
        <dbReference type="ChEBI" id="CHEBI:60392"/>
        <dbReference type="EC" id="3.6.1.27"/>
    </reaction>
</comment>
<sequence>MSIDSNLTSLINGLSGHISFIDSLVVAVTHWGLPLMILCVVPLWWLRLNRCEMRYLAVSSALTFISGLLINQFVLMFISRARPYTEGLTHLLIEPSTDPSFPSDHATGAFAIAVTFFFHGRNKMGALFSLGALLVMFSRVYVGTHYVTDVLGGLVTASIAGLLVRRFHYRESFLNRCLTRIL</sequence>
<accession>A0A640W9R6</accession>
<dbReference type="EC" id="3.6.1.27" evidence="1"/>
<feature type="transmembrane region" description="Helical" evidence="4">
    <location>
        <begin position="125"/>
        <end position="144"/>
    </location>
</feature>
<dbReference type="AlphaFoldDB" id="A0A640W9R6"/>
<dbReference type="Gene3D" id="1.20.144.10">
    <property type="entry name" value="Phosphatidic acid phosphatase type 2/haloperoxidase"/>
    <property type="match status" value="1"/>
</dbReference>
<dbReference type="SUPFAM" id="SSF48317">
    <property type="entry name" value="Acid phosphatase/Vanadium-dependent haloperoxidase"/>
    <property type="match status" value="1"/>
</dbReference>
<keyword evidence="4" id="KW-0472">Membrane</keyword>
<evidence type="ECO:0000256" key="1">
    <source>
        <dbReference type="ARBA" id="ARBA00012374"/>
    </source>
</evidence>
<dbReference type="PANTHER" id="PTHR14969">
    <property type="entry name" value="SPHINGOSINE-1-PHOSPHATE PHOSPHOHYDROLASE"/>
    <property type="match status" value="1"/>
</dbReference>
<feature type="transmembrane region" description="Helical" evidence="4">
    <location>
        <begin position="20"/>
        <end position="46"/>
    </location>
</feature>
<dbReference type="RefSeq" id="WP_149437402.1">
    <property type="nucleotide sequence ID" value="NZ_VTPX01000017.1"/>
</dbReference>
<comment type="caution">
    <text evidence="6">The sequence shown here is derived from an EMBL/GenBank/DDBJ whole genome shotgun (WGS) entry which is preliminary data.</text>
</comment>
<evidence type="ECO:0000313" key="6">
    <source>
        <dbReference type="EMBL" id="KAA0015770.1"/>
    </source>
</evidence>
<keyword evidence="4" id="KW-0812">Transmembrane</keyword>
<reference evidence="6 7" key="1">
    <citation type="submission" date="2019-08" db="EMBL/GenBank/DDBJ databases">
        <title>Bioinformatics analysis of the strain L3 and L5.</title>
        <authorList>
            <person name="Li X."/>
        </authorList>
    </citation>
    <scope>NUCLEOTIDE SEQUENCE [LARGE SCALE GENOMIC DNA]</scope>
    <source>
        <strain evidence="6 7">L3</strain>
    </source>
</reference>
<dbReference type="GO" id="GO:0050380">
    <property type="term" value="F:undecaprenyl-diphosphatase activity"/>
    <property type="evidence" value="ECO:0007669"/>
    <property type="project" value="UniProtKB-EC"/>
</dbReference>
<organism evidence="6 7">
    <name type="scientific">Salinicola corii</name>
    <dbReference type="NCBI Taxonomy" id="2606937"/>
    <lineage>
        <taxon>Bacteria</taxon>
        <taxon>Pseudomonadati</taxon>
        <taxon>Pseudomonadota</taxon>
        <taxon>Gammaproteobacteria</taxon>
        <taxon>Oceanospirillales</taxon>
        <taxon>Halomonadaceae</taxon>
        <taxon>Salinicola</taxon>
    </lineage>
</organism>
<dbReference type="SMART" id="SM00014">
    <property type="entry name" value="acidPPc"/>
    <property type="match status" value="1"/>
</dbReference>
<evidence type="ECO:0000256" key="2">
    <source>
        <dbReference type="ARBA" id="ARBA00032707"/>
    </source>
</evidence>
<gene>
    <name evidence="6" type="ORF">F0A16_19570</name>
</gene>
<evidence type="ECO:0000256" key="4">
    <source>
        <dbReference type="SAM" id="Phobius"/>
    </source>
</evidence>
<keyword evidence="7" id="KW-1185">Reference proteome</keyword>